<feature type="transmembrane region" description="Helical" evidence="2">
    <location>
        <begin position="128"/>
        <end position="147"/>
    </location>
</feature>
<evidence type="ECO:0000313" key="4">
    <source>
        <dbReference type="Proteomes" id="UP000236327"/>
    </source>
</evidence>
<keyword evidence="2" id="KW-0812">Transmembrane</keyword>
<dbReference type="AlphaFoldDB" id="A0A2K2FWM8"/>
<feature type="compositionally biased region" description="Low complexity" evidence="1">
    <location>
        <begin position="83"/>
        <end position="96"/>
    </location>
</feature>
<dbReference type="OrthoDB" id="7502743at2"/>
<sequence>MSVSEEELAAYADGELTGPDAERIGAAIAADPALAVRVDAEKRLRALLRGHLDPVLTETMPESLTLTIAAAAAEDTEAGMSDAQSPEPALSEPASPQPARILDFTAARARRQQQARAAARPRFVLPKWWGTGAAIAASLALGLFFGMRTQDTGVRVTSEGALVATGMLSRGLDERLASANESGKMRILTSFRLGDGGYCRVYDAGATSGIACKDQDNWILERTATSDKAQSGEYRQAGSAQQDLMAAAQAMAAGEPLDEAQEQAARAAGWRK</sequence>
<comment type="caution">
    <text evidence="3">The sequence shown here is derived from an EMBL/GenBank/DDBJ whole genome shotgun (WGS) entry which is preliminary data.</text>
</comment>
<evidence type="ECO:0000256" key="1">
    <source>
        <dbReference type="SAM" id="MobiDB-lite"/>
    </source>
</evidence>
<protein>
    <submittedName>
        <fullName evidence="3">Transcriptional regulator</fullName>
    </submittedName>
</protein>
<dbReference type="RefSeq" id="WP_103098033.1">
    <property type="nucleotide sequence ID" value="NZ_LYMM01000056.1"/>
</dbReference>
<accession>A0A2K2FWM8</accession>
<gene>
    <name evidence="3" type="ORF">A8V01_24545</name>
</gene>
<reference evidence="3 4" key="1">
    <citation type="submission" date="2016-05" db="EMBL/GenBank/DDBJ databases">
        <title>Complete genome sequence of Novosphingobium guangzhouense SA925(T).</title>
        <authorList>
            <person name="Sha S."/>
        </authorList>
    </citation>
    <scope>NUCLEOTIDE SEQUENCE [LARGE SCALE GENOMIC DNA]</scope>
    <source>
        <strain evidence="3 4">SA925</strain>
    </source>
</reference>
<keyword evidence="4" id="KW-1185">Reference proteome</keyword>
<feature type="region of interest" description="Disordered" evidence="1">
    <location>
        <begin position="75"/>
        <end position="96"/>
    </location>
</feature>
<feature type="region of interest" description="Disordered" evidence="1">
    <location>
        <begin position="246"/>
        <end position="272"/>
    </location>
</feature>
<keyword evidence="2" id="KW-1133">Transmembrane helix</keyword>
<dbReference type="Proteomes" id="UP000236327">
    <property type="component" value="Unassembled WGS sequence"/>
</dbReference>
<organism evidence="3 4">
    <name type="scientific">Novosphingobium guangzhouense</name>
    <dbReference type="NCBI Taxonomy" id="1850347"/>
    <lineage>
        <taxon>Bacteria</taxon>
        <taxon>Pseudomonadati</taxon>
        <taxon>Pseudomonadota</taxon>
        <taxon>Alphaproteobacteria</taxon>
        <taxon>Sphingomonadales</taxon>
        <taxon>Sphingomonadaceae</taxon>
        <taxon>Novosphingobium</taxon>
    </lineage>
</organism>
<proteinExistence type="predicted"/>
<evidence type="ECO:0000256" key="2">
    <source>
        <dbReference type="SAM" id="Phobius"/>
    </source>
</evidence>
<evidence type="ECO:0000313" key="3">
    <source>
        <dbReference type="EMBL" id="PNU03174.1"/>
    </source>
</evidence>
<keyword evidence="2" id="KW-0472">Membrane</keyword>
<name>A0A2K2FWM8_9SPHN</name>
<dbReference type="EMBL" id="LYMM01000056">
    <property type="protein sequence ID" value="PNU03174.1"/>
    <property type="molecule type" value="Genomic_DNA"/>
</dbReference>